<reference evidence="4" key="1">
    <citation type="journal article" date="2014" name="Int. J. Syst. Evol. Microbiol.">
        <title>Complete genome of a new Firmicutes species belonging to the dominant human colonic microbiota ('Ruminococcus bicirculans') reveals two chromosomes and a selective capacity to utilize plant glucans.</title>
        <authorList>
            <consortium name="NISC Comparative Sequencing Program"/>
            <person name="Wegmann U."/>
            <person name="Louis P."/>
            <person name="Goesmann A."/>
            <person name="Henrissat B."/>
            <person name="Duncan S.H."/>
            <person name="Flint H.J."/>
        </authorList>
    </citation>
    <scope>NUCLEOTIDE SEQUENCE</scope>
    <source>
        <strain evidence="4">NBRC 108219</strain>
    </source>
</reference>
<accession>A0ABQ5V3Y0</accession>
<evidence type="ECO:0000313" key="4">
    <source>
        <dbReference type="EMBL" id="GLQ22168.1"/>
    </source>
</evidence>
<sequence length="206" mass="22280">MNEAHPNLKSIAVFCGSSPGRMPHHVLLASELGEAIAARGLKLVYGGGGLGLMGAVARAAHSEGGAVLGVIPEVLREAEALLPEIEHEIVTDMHTRKIRMYGASDAFIILPGGIGTLEEAVEVLSWQRLNLHDKPILFLSNTGYWDKLLDEFSRIITEGFASKEMANDILSASSIDEAFDVITERIQNPIKRTPLTLRDVSVETLA</sequence>
<dbReference type="InterPro" id="IPR031100">
    <property type="entry name" value="LOG_fam"/>
</dbReference>
<evidence type="ECO:0000313" key="5">
    <source>
        <dbReference type="Proteomes" id="UP001161391"/>
    </source>
</evidence>
<dbReference type="Pfam" id="PF03641">
    <property type="entry name" value="Lysine_decarbox"/>
    <property type="match status" value="1"/>
</dbReference>
<gene>
    <name evidence="4" type="ORF">GCM10007853_00420</name>
</gene>
<reference evidence="4" key="2">
    <citation type="submission" date="2023-01" db="EMBL/GenBank/DDBJ databases">
        <title>Draft genome sequence of Algimonas ampicilliniresistens strain NBRC 108219.</title>
        <authorList>
            <person name="Sun Q."/>
            <person name="Mori K."/>
        </authorList>
    </citation>
    <scope>NUCLEOTIDE SEQUENCE</scope>
    <source>
        <strain evidence="4">NBRC 108219</strain>
    </source>
</reference>
<name>A0ABQ5V3Y0_9PROT</name>
<comment type="caution">
    <text evidence="4">The sequence shown here is derived from an EMBL/GenBank/DDBJ whole genome shotgun (WGS) entry which is preliminary data.</text>
</comment>
<dbReference type="Proteomes" id="UP001161391">
    <property type="component" value="Unassembled WGS sequence"/>
</dbReference>
<keyword evidence="3" id="KW-0203">Cytokinin biosynthesis</keyword>
<proteinExistence type="inferred from homology"/>
<evidence type="ECO:0000256" key="1">
    <source>
        <dbReference type="ARBA" id="ARBA00000274"/>
    </source>
</evidence>
<dbReference type="Gene3D" id="3.40.50.450">
    <property type="match status" value="1"/>
</dbReference>
<dbReference type="PANTHER" id="PTHR31223:SF70">
    <property type="entry name" value="LOG FAMILY PROTEIN YJL055W"/>
    <property type="match status" value="1"/>
</dbReference>
<organism evidence="4 5">
    <name type="scientific">Algimonas ampicilliniresistens</name>
    <dbReference type="NCBI Taxonomy" id="1298735"/>
    <lineage>
        <taxon>Bacteria</taxon>
        <taxon>Pseudomonadati</taxon>
        <taxon>Pseudomonadota</taxon>
        <taxon>Alphaproteobacteria</taxon>
        <taxon>Maricaulales</taxon>
        <taxon>Robiginitomaculaceae</taxon>
        <taxon>Algimonas</taxon>
    </lineage>
</organism>
<protein>
    <recommendedName>
        <fullName evidence="3">Cytokinin riboside 5'-monophosphate phosphoribohydrolase</fullName>
        <ecNumber evidence="3">3.2.2.n1</ecNumber>
    </recommendedName>
</protein>
<comment type="catalytic activity">
    <reaction evidence="1">
        <text>AMP + H2O = D-ribose 5-phosphate + adenine</text>
        <dbReference type="Rhea" id="RHEA:20129"/>
        <dbReference type="ChEBI" id="CHEBI:15377"/>
        <dbReference type="ChEBI" id="CHEBI:16708"/>
        <dbReference type="ChEBI" id="CHEBI:78346"/>
        <dbReference type="ChEBI" id="CHEBI:456215"/>
        <dbReference type="EC" id="3.2.2.4"/>
    </reaction>
</comment>
<dbReference type="RefSeq" id="WP_284386441.1">
    <property type="nucleotide sequence ID" value="NZ_BSNK01000001.1"/>
</dbReference>
<dbReference type="PANTHER" id="PTHR31223">
    <property type="entry name" value="LOG FAMILY PROTEIN YJL055W"/>
    <property type="match status" value="1"/>
</dbReference>
<comment type="similarity">
    <text evidence="2 3">Belongs to the LOG family.</text>
</comment>
<dbReference type="EMBL" id="BSNK01000001">
    <property type="protein sequence ID" value="GLQ22168.1"/>
    <property type="molecule type" value="Genomic_DNA"/>
</dbReference>
<evidence type="ECO:0000256" key="3">
    <source>
        <dbReference type="RuleBase" id="RU363015"/>
    </source>
</evidence>
<keyword evidence="3" id="KW-0378">Hydrolase</keyword>
<dbReference type="SUPFAM" id="SSF102405">
    <property type="entry name" value="MCP/YpsA-like"/>
    <property type="match status" value="1"/>
</dbReference>
<dbReference type="EC" id="3.2.2.n1" evidence="3"/>
<dbReference type="NCBIfam" id="TIGR00730">
    <property type="entry name" value="Rossman fold protein, TIGR00730 family"/>
    <property type="match status" value="1"/>
</dbReference>
<keyword evidence="5" id="KW-1185">Reference proteome</keyword>
<evidence type="ECO:0000256" key="2">
    <source>
        <dbReference type="ARBA" id="ARBA00006763"/>
    </source>
</evidence>
<dbReference type="InterPro" id="IPR005269">
    <property type="entry name" value="LOG"/>
</dbReference>